<sequence length="248" mass="29587">MFKRKFEALLEEGVIYKKVEHIRNETIYKLLDEARSLTDQKQLKIFKQNLQGLVDQAERQKIEGKNHIEAVIKQVTSKLVELYPTLQLLERTAMAEVTSVTNRRAAGVRTTKCLFLLFTLLSLVYFTKAALNKKQLIELKEMYQKTKENYQRMKSEHMSRMHTSSDKIMDYKKMIDMLTPLVRKYEEQYPDSIPLMQFLEKTRDFFDKGKDFFDQREREMNVKIKGLEDSMRQIEKIINFHEQQQAEL</sequence>
<protein>
    <submittedName>
        <fullName evidence="1">Uncharacterized protein</fullName>
    </submittedName>
</protein>
<dbReference type="EMBL" id="JAHUTI010029971">
    <property type="protein sequence ID" value="MED6241613.1"/>
    <property type="molecule type" value="Genomic_DNA"/>
</dbReference>
<name>A0ABU7AUK7_9TELE</name>
<evidence type="ECO:0000313" key="1">
    <source>
        <dbReference type="EMBL" id="MED6241613.1"/>
    </source>
</evidence>
<organism evidence="1 2">
    <name type="scientific">Ataeniobius toweri</name>
    <dbReference type="NCBI Taxonomy" id="208326"/>
    <lineage>
        <taxon>Eukaryota</taxon>
        <taxon>Metazoa</taxon>
        <taxon>Chordata</taxon>
        <taxon>Craniata</taxon>
        <taxon>Vertebrata</taxon>
        <taxon>Euteleostomi</taxon>
        <taxon>Actinopterygii</taxon>
        <taxon>Neopterygii</taxon>
        <taxon>Teleostei</taxon>
        <taxon>Neoteleostei</taxon>
        <taxon>Acanthomorphata</taxon>
        <taxon>Ovalentaria</taxon>
        <taxon>Atherinomorphae</taxon>
        <taxon>Cyprinodontiformes</taxon>
        <taxon>Goodeidae</taxon>
        <taxon>Ataeniobius</taxon>
    </lineage>
</organism>
<dbReference type="Proteomes" id="UP001345963">
    <property type="component" value="Unassembled WGS sequence"/>
</dbReference>
<proteinExistence type="predicted"/>
<comment type="caution">
    <text evidence="1">The sequence shown here is derived from an EMBL/GenBank/DDBJ whole genome shotgun (WGS) entry which is preliminary data.</text>
</comment>
<evidence type="ECO:0000313" key="2">
    <source>
        <dbReference type="Proteomes" id="UP001345963"/>
    </source>
</evidence>
<accession>A0ABU7AUK7</accession>
<keyword evidence="2" id="KW-1185">Reference proteome</keyword>
<reference evidence="1 2" key="1">
    <citation type="submission" date="2021-07" db="EMBL/GenBank/DDBJ databases">
        <authorList>
            <person name="Palmer J.M."/>
        </authorList>
    </citation>
    <scope>NUCLEOTIDE SEQUENCE [LARGE SCALE GENOMIC DNA]</scope>
    <source>
        <strain evidence="1 2">AT_MEX2019</strain>
        <tissue evidence="1">Muscle</tissue>
    </source>
</reference>
<gene>
    <name evidence="1" type="ORF">ATANTOWER_021710</name>
</gene>